<sequence>MTSLAEQLESIDRRLADVLGASDDARGEADADLLAAVQVLGRIRRRLDGAVSAAAGRVAERDRPLERAARFSSRAGCRDAVDLLRRALRVDGHTARRYATAGAAIRQELDVTSGGLLPSAFPALAGALEDGELSVEGFLACAVPLQKSVRIGAADRLAADALLARFARGLELDDTIADTDIANHPDLDASDARPGPAPTTDELSGVTAHILARIDPDGAEPDDRAGLRRRHLTIGALRAGTVPVRGELLPEVAAQLQKLIDSLTNPRVDKESGPGGLVHFRPSEPGIYDGVEAGKDADGEARADGIPSHRAEAPPAETADLRNHAQRRHDALATVLTIAAASGDLPALGGAAPTLVVSVRADDFVGRAGRATIDGPGYDVPLGVADHAACAGLVQRVLFDEDGAIVAIGTTGRIFNAHQRRAIILRDKKCVIPGCEIRAEWCEIHHVHDHALGGPTHTSNGVPLCWHHHRTLDTGAWQIRMRDGTPQIRGPHWWDPYGLWRAPHHDYRAVDTAIDAVIGAALSG</sequence>
<dbReference type="RefSeq" id="WP_184282221.1">
    <property type="nucleotide sequence ID" value="NZ_BAAAPG010000001.1"/>
</dbReference>
<comment type="caution">
    <text evidence="3">The sequence shown here is derived from an EMBL/GenBank/DDBJ whole genome shotgun (WGS) entry which is preliminary data.</text>
</comment>
<dbReference type="Gene3D" id="1.10.30.50">
    <property type="match status" value="1"/>
</dbReference>
<evidence type="ECO:0000256" key="1">
    <source>
        <dbReference type="SAM" id="MobiDB-lite"/>
    </source>
</evidence>
<proteinExistence type="predicted"/>
<dbReference type="AlphaFoldDB" id="A0A7W9FAW8"/>
<keyword evidence="4" id="KW-1185">Reference proteome</keyword>
<dbReference type="Proteomes" id="UP000517712">
    <property type="component" value="Unassembled WGS sequence"/>
</dbReference>
<accession>A0A7W9FAW8</accession>
<evidence type="ECO:0000259" key="2">
    <source>
        <dbReference type="SMART" id="SM00507"/>
    </source>
</evidence>
<organism evidence="3 4">
    <name type="scientific">Microbacterium ginsengiterrae</name>
    <dbReference type="NCBI Taxonomy" id="546115"/>
    <lineage>
        <taxon>Bacteria</taxon>
        <taxon>Bacillati</taxon>
        <taxon>Actinomycetota</taxon>
        <taxon>Actinomycetes</taxon>
        <taxon>Micrococcales</taxon>
        <taxon>Microbacteriaceae</taxon>
        <taxon>Microbacterium</taxon>
    </lineage>
</organism>
<protein>
    <recommendedName>
        <fullName evidence="2">HNH nuclease domain-containing protein</fullName>
    </recommendedName>
</protein>
<dbReference type="Pfam" id="PF02720">
    <property type="entry name" value="DUF222"/>
    <property type="match status" value="1"/>
</dbReference>
<name>A0A7W9FAW8_9MICO</name>
<dbReference type="InterPro" id="IPR003615">
    <property type="entry name" value="HNH_nuc"/>
</dbReference>
<feature type="compositionally biased region" description="Basic and acidic residues" evidence="1">
    <location>
        <begin position="292"/>
        <end position="312"/>
    </location>
</feature>
<gene>
    <name evidence="3" type="ORF">HD600_001173</name>
</gene>
<dbReference type="InterPro" id="IPR003870">
    <property type="entry name" value="DUF222"/>
</dbReference>
<feature type="domain" description="HNH nuclease" evidence="2">
    <location>
        <begin position="418"/>
        <end position="470"/>
    </location>
</feature>
<reference evidence="3 4" key="1">
    <citation type="submission" date="2020-08" db="EMBL/GenBank/DDBJ databases">
        <title>Sequencing the genomes of 1000 actinobacteria strains.</title>
        <authorList>
            <person name="Klenk H.-P."/>
        </authorList>
    </citation>
    <scope>NUCLEOTIDE SEQUENCE [LARGE SCALE GENOMIC DNA]</scope>
    <source>
        <strain evidence="3 4">DSM 24823</strain>
    </source>
</reference>
<evidence type="ECO:0000313" key="3">
    <source>
        <dbReference type="EMBL" id="MBB5742676.1"/>
    </source>
</evidence>
<feature type="region of interest" description="Disordered" evidence="1">
    <location>
        <begin position="183"/>
        <end position="203"/>
    </location>
</feature>
<dbReference type="SMART" id="SM00507">
    <property type="entry name" value="HNHc"/>
    <property type="match status" value="1"/>
</dbReference>
<dbReference type="CDD" id="cd00085">
    <property type="entry name" value="HNHc"/>
    <property type="match status" value="1"/>
</dbReference>
<evidence type="ECO:0000313" key="4">
    <source>
        <dbReference type="Proteomes" id="UP000517712"/>
    </source>
</evidence>
<feature type="region of interest" description="Disordered" evidence="1">
    <location>
        <begin position="265"/>
        <end position="317"/>
    </location>
</feature>
<dbReference type="EMBL" id="JACHMU010000001">
    <property type="protein sequence ID" value="MBB5742676.1"/>
    <property type="molecule type" value="Genomic_DNA"/>
</dbReference>